<comment type="caution">
    <text evidence="2">The sequence shown here is derived from an EMBL/GenBank/DDBJ whole genome shotgun (WGS) entry which is preliminary data.</text>
</comment>
<proteinExistence type="predicted"/>
<organism evidence="2 3">
    <name type="scientific">candidate division WOR-3 bacterium</name>
    <dbReference type="NCBI Taxonomy" id="2052148"/>
    <lineage>
        <taxon>Bacteria</taxon>
        <taxon>Bacteria division WOR-3</taxon>
    </lineage>
</organism>
<gene>
    <name evidence="2" type="ORF">FJY68_04230</name>
</gene>
<feature type="domain" description="M23ase beta-sheet core" evidence="1">
    <location>
        <begin position="55"/>
        <end position="149"/>
    </location>
</feature>
<dbReference type="PANTHER" id="PTHR21666">
    <property type="entry name" value="PEPTIDASE-RELATED"/>
    <property type="match status" value="1"/>
</dbReference>
<name>A0A937XGL1_UNCW3</name>
<dbReference type="SUPFAM" id="SSF51261">
    <property type="entry name" value="Duplicated hybrid motif"/>
    <property type="match status" value="1"/>
</dbReference>
<dbReference type="Proteomes" id="UP000779900">
    <property type="component" value="Unassembled WGS sequence"/>
</dbReference>
<dbReference type="AlphaFoldDB" id="A0A937XGL1"/>
<evidence type="ECO:0000313" key="2">
    <source>
        <dbReference type="EMBL" id="MBM3331044.1"/>
    </source>
</evidence>
<dbReference type="Pfam" id="PF01551">
    <property type="entry name" value="Peptidase_M23"/>
    <property type="match status" value="1"/>
</dbReference>
<dbReference type="EMBL" id="VGIR01000017">
    <property type="protein sequence ID" value="MBM3331044.1"/>
    <property type="molecule type" value="Genomic_DNA"/>
</dbReference>
<dbReference type="InterPro" id="IPR016047">
    <property type="entry name" value="M23ase_b-sheet_dom"/>
</dbReference>
<evidence type="ECO:0000259" key="1">
    <source>
        <dbReference type="Pfam" id="PF01551"/>
    </source>
</evidence>
<dbReference type="Gene3D" id="2.70.70.10">
    <property type="entry name" value="Glucose Permease (Domain IIA)"/>
    <property type="match status" value="1"/>
</dbReference>
<protein>
    <submittedName>
        <fullName evidence="2">M23 family metallopeptidase</fullName>
    </submittedName>
</protein>
<dbReference type="CDD" id="cd12797">
    <property type="entry name" value="M23_peptidase"/>
    <property type="match status" value="1"/>
</dbReference>
<accession>A0A937XGL1</accession>
<dbReference type="PANTHER" id="PTHR21666:SF270">
    <property type="entry name" value="MUREIN HYDROLASE ACTIVATOR ENVC"/>
    <property type="match status" value="1"/>
</dbReference>
<reference evidence="2" key="1">
    <citation type="submission" date="2019-03" db="EMBL/GenBank/DDBJ databases">
        <title>Lake Tanganyika Metagenome-Assembled Genomes (MAGs).</title>
        <authorList>
            <person name="Tran P."/>
        </authorList>
    </citation>
    <scope>NUCLEOTIDE SEQUENCE</scope>
    <source>
        <strain evidence="2">K_DeepCast_150m_m2_040</strain>
    </source>
</reference>
<dbReference type="GO" id="GO:0004222">
    <property type="term" value="F:metalloendopeptidase activity"/>
    <property type="evidence" value="ECO:0007669"/>
    <property type="project" value="TreeGrafter"/>
</dbReference>
<dbReference type="InterPro" id="IPR011055">
    <property type="entry name" value="Dup_hybrid_motif"/>
</dbReference>
<evidence type="ECO:0000313" key="3">
    <source>
        <dbReference type="Proteomes" id="UP000779900"/>
    </source>
</evidence>
<dbReference type="InterPro" id="IPR050570">
    <property type="entry name" value="Cell_wall_metabolism_enzyme"/>
</dbReference>
<sequence>MLGVEQTPAPVNWDSFPLDSQALPEWVKGKAWGSQLVPKLVPVEDYAVSQRAKDGHIGIDLAAADGAPVRATADGVVEQRGDDRQYGRFLLLKHGQGYESYHGHLKDWNVAKGDSVQAGQTIGWVGTTGKTTAPHLHFEIRKDGQRIDPTSVLKF</sequence>